<dbReference type="PROSITE" id="PS01360">
    <property type="entry name" value="ZF_MYND_1"/>
    <property type="match status" value="1"/>
</dbReference>
<sequence>KLFKSNRYLEVCIDKNSPKRGRGLYSKADKTIKPGFTILSLAPHVAVLDTNLLSTRCSSCFLESQDFDDSSSHQIRRCTKCKVIAYCGENCQRLDWISHKLECKALVNYAQLAQSVTKANQKSKSRLGSIGNFTQSNSTSTIGNNPDNDYQICTVPSSSVRAMARLIWNKSREEKKDPNWWNGLEELHSQWNACNQAQKEKLMGLSMTLSRYIGAQILIEAISSASSLLPFCSRFLDNSFTLTSPTLDNIGVVLSGSAAFINHSCSPNAVVIFPEGGEGASKKSGKEWVKVIALKDIEPGDEILTSYVDLSVTRKERQKDLAQRMQFICDCELCVKSERDPSFVDPRDALKCPKCTNWFSLDSGPSSSSMSTTTSSSLNTRSSFGTNSKNAKKEIKCPDCGFSRLIDIEGQRLAIKKSGLNLDPHKEPEKAAYYAEKAIEWLELKLLPFRFGVGFYPILNLRRLKMISKLICHSENDREDEDQLISGVHLIYGFGHPISIITKSTITKWLERLGSEEESQRRLEEERRNLESSLKMLRCIKEEYQLKSFKECLIGFGSINNGGRLGRYMNQCMVETEREIDTLKQKLRSIS</sequence>
<gene>
    <name evidence="9" type="ORF">PPACK8108_LOCUS24808</name>
</gene>
<dbReference type="InterPro" id="IPR046341">
    <property type="entry name" value="SET_dom_sf"/>
</dbReference>
<dbReference type="InterPro" id="IPR001214">
    <property type="entry name" value="SET_dom"/>
</dbReference>
<comment type="caution">
    <text evidence="9">The sequence shown here is derived from an EMBL/GenBank/DDBJ whole genome shotgun (WGS) entry which is preliminary data.</text>
</comment>
<keyword evidence="1" id="KW-0479">Metal-binding</keyword>
<dbReference type="PANTHER" id="PTHR12197">
    <property type="entry name" value="HISTONE-LYSINE N-METHYLTRANSFERASE SMYD"/>
    <property type="match status" value="1"/>
</dbReference>
<dbReference type="SMART" id="SM00317">
    <property type="entry name" value="SET"/>
    <property type="match status" value="1"/>
</dbReference>
<protein>
    <submittedName>
        <fullName evidence="9">Uncharacterized protein</fullName>
    </submittedName>
</protein>
<feature type="compositionally biased region" description="Low complexity" evidence="6">
    <location>
        <begin position="363"/>
        <end position="383"/>
    </location>
</feature>
<evidence type="ECO:0000256" key="3">
    <source>
        <dbReference type="ARBA" id="ARBA00022833"/>
    </source>
</evidence>
<dbReference type="Proteomes" id="UP001153365">
    <property type="component" value="Unassembled WGS sequence"/>
</dbReference>
<feature type="non-terminal residue" evidence="9">
    <location>
        <position position="1"/>
    </location>
</feature>
<dbReference type="Gene3D" id="6.10.140.2220">
    <property type="match status" value="1"/>
</dbReference>
<proteinExistence type="predicted"/>
<dbReference type="PROSITE" id="PS50865">
    <property type="entry name" value="ZF_MYND_2"/>
    <property type="match status" value="1"/>
</dbReference>
<evidence type="ECO:0000259" key="8">
    <source>
        <dbReference type="PROSITE" id="PS50865"/>
    </source>
</evidence>
<keyword evidence="3" id="KW-0862">Zinc</keyword>
<dbReference type="Gene3D" id="1.10.220.160">
    <property type="match status" value="1"/>
</dbReference>
<dbReference type="SUPFAM" id="SSF144232">
    <property type="entry name" value="HIT/MYND zinc finger-like"/>
    <property type="match status" value="1"/>
</dbReference>
<dbReference type="CDD" id="cd20071">
    <property type="entry name" value="SET_SMYD"/>
    <property type="match status" value="1"/>
</dbReference>
<feature type="domain" description="SET" evidence="7">
    <location>
        <begin position="9"/>
        <end position="308"/>
    </location>
</feature>
<evidence type="ECO:0000256" key="4">
    <source>
        <dbReference type="PROSITE-ProRule" id="PRU00134"/>
    </source>
</evidence>
<feature type="region of interest" description="Disordered" evidence="6">
    <location>
        <begin position="363"/>
        <end position="390"/>
    </location>
</feature>
<dbReference type="InterPro" id="IPR002893">
    <property type="entry name" value="Znf_MYND"/>
</dbReference>
<evidence type="ECO:0000259" key="7">
    <source>
        <dbReference type="PROSITE" id="PS50280"/>
    </source>
</evidence>
<dbReference type="InterPro" id="IPR050869">
    <property type="entry name" value="H3K4_H4K5_MeTrfase"/>
</dbReference>
<dbReference type="PANTHER" id="PTHR12197:SF251">
    <property type="entry name" value="EG:BACR7C10.4 PROTEIN"/>
    <property type="match status" value="1"/>
</dbReference>
<dbReference type="GO" id="GO:0008270">
    <property type="term" value="F:zinc ion binding"/>
    <property type="evidence" value="ECO:0007669"/>
    <property type="project" value="UniProtKB-KW"/>
</dbReference>
<evidence type="ECO:0000256" key="6">
    <source>
        <dbReference type="SAM" id="MobiDB-lite"/>
    </source>
</evidence>
<dbReference type="PROSITE" id="PS50280">
    <property type="entry name" value="SET"/>
    <property type="match status" value="1"/>
</dbReference>
<dbReference type="AlphaFoldDB" id="A0AAV0BSN3"/>
<keyword evidence="2 4" id="KW-0863">Zinc-finger</keyword>
<dbReference type="Gene3D" id="2.170.270.10">
    <property type="entry name" value="SET domain"/>
    <property type="match status" value="1"/>
</dbReference>
<organism evidence="9 10">
    <name type="scientific">Phakopsora pachyrhizi</name>
    <name type="common">Asian soybean rust disease fungus</name>
    <dbReference type="NCBI Taxonomy" id="170000"/>
    <lineage>
        <taxon>Eukaryota</taxon>
        <taxon>Fungi</taxon>
        <taxon>Dikarya</taxon>
        <taxon>Basidiomycota</taxon>
        <taxon>Pucciniomycotina</taxon>
        <taxon>Pucciniomycetes</taxon>
        <taxon>Pucciniales</taxon>
        <taxon>Phakopsoraceae</taxon>
        <taxon>Phakopsora</taxon>
    </lineage>
</organism>
<evidence type="ECO:0000313" key="10">
    <source>
        <dbReference type="Proteomes" id="UP001153365"/>
    </source>
</evidence>
<evidence type="ECO:0000313" key="9">
    <source>
        <dbReference type="EMBL" id="CAH7689677.1"/>
    </source>
</evidence>
<keyword evidence="10" id="KW-1185">Reference proteome</keyword>
<dbReference type="Pfam" id="PF00856">
    <property type="entry name" value="SET"/>
    <property type="match status" value="1"/>
</dbReference>
<dbReference type="Pfam" id="PF01753">
    <property type="entry name" value="zf-MYND"/>
    <property type="match status" value="1"/>
</dbReference>
<dbReference type="EMBL" id="CALTRL010006112">
    <property type="protein sequence ID" value="CAH7689677.1"/>
    <property type="molecule type" value="Genomic_DNA"/>
</dbReference>
<evidence type="ECO:0000256" key="2">
    <source>
        <dbReference type="ARBA" id="ARBA00022771"/>
    </source>
</evidence>
<evidence type="ECO:0000256" key="1">
    <source>
        <dbReference type="ARBA" id="ARBA00022723"/>
    </source>
</evidence>
<feature type="coiled-coil region" evidence="5">
    <location>
        <begin position="513"/>
        <end position="547"/>
    </location>
</feature>
<keyword evidence="5" id="KW-0175">Coiled coil</keyword>
<dbReference type="GO" id="GO:0005634">
    <property type="term" value="C:nucleus"/>
    <property type="evidence" value="ECO:0007669"/>
    <property type="project" value="TreeGrafter"/>
</dbReference>
<reference evidence="9" key="1">
    <citation type="submission" date="2022-06" db="EMBL/GenBank/DDBJ databases">
        <authorList>
            <consortium name="SYNGENTA / RWTH Aachen University"/>
        </authorList>
    </citation>
    <scope>NUCLEOTIDE SEQUENCE</scope>
</reference>
<evidence type="ECO:0000256" key="5">
    <source>
        <dbReference type="SAM" id="Coils"/>
    </source>
</evidence>
<dbReference type="SUPFAM" id="SSF82199">
    <property type="entry name" value="SET domain"/>
    <property type="match status" value="1"/>
</dbReference>
<name>A0AAV0BSN3_PHAPC</name>
<accession>A0AAV0BSN3</accession>
<feature type="domain" description="MYND-type" evidence="8">
    <location>
        <begin position="57"/>
        <end position="103"/>
    </location>
</feature>